<dbReference type="EMBL" id="JAHDVG010000487">
    <property type="protein sequence ID" value="KAH1165998.1"/>
    <property type="molecule type" value="Genomic_DNA"/>
</dbReference>
<sequence length="277" mass="30717">MPALSPVPDDTIAAPQPAIPQEDFKVNQDLLKRVASNLQLQAEEMEGPSDSLFNVLSSSALGCLALSLHQGVANISNTLWQTPASLAPISKKVERRYFVPAKDHEYLYSHLAPNSLVVKSVNHREDKDARRLDAFGRKVYSLASFQLRVANHQSLLSQYDFHLWGSLPKFEPLLPEWDKKDFKALVEEGAATVKMTLQAASDTADTAARSMASMISMRRALWLLLSGLSAKVQSLMRDLLFDGKALFAIQMDVHLHGMKESQTFLQTLGLYVPPATE</sequence>
<organism evidence="1 2">
    <name type="scientific">Mauremys mutica</name>
    <name type="common">yellowpond turtle</name>
    <dbReference type="NCBI Taxonomy" id="74926"/>
    <lineage>
        <taxon>Eukaryota</taxon>
        <taxon>Metazoa</taxon>
        <taxon>Chordata</taxon>
        <taxon>Craniata</taxon>
        <taxon>Vertebrata</taxon>
        <taxon>Euteleostomi</taxon>
        <taxon>Archelosauria</taxon>
        <taxon>Testudinata</taxon>
        <taxon>Testudines</taxon>
        <taxon>Cryptodira</taxon>
        <taxon>Durocryptodira</taxon>
        <taxon>Testudinoidea</taxon>
        <taxon>Geoemydidae</taxon>
        <taxon>Geoemydinae</taxon>
        <taxon>Mauremys</taxon>
    </lineage>
</organism>
<accession>A0A9D3WRG4</accession>
<proteinExistence type="predicted"/>
<gene>
    <name evidence="1" type="ORF">KIL84_015170</name>
</gene>
<evidence type="ECO:0000313" key="2">
    <source>
        <dbReference type="Proteomes" id="UP000827986"/>
    </source>
</evidence>
<keyword evidence="2" id="KW-1185">Reference proteome</keyword>
<comment type="caution">
    <text evidence="1">The sequence shown here is derived from an EMBL/GenBank/DDBJ whole genome shotgun (WGS) entry which is preliminary data.</text>
</comment>
<name>A0A9D3WRG4_9SAUR</name>
<reference evidence="1" key="1">
    <citation type="submission" date="2021-09" db="EMBL/GenBank/DDBJ databases">
        <title>The genome of Mauremys mutica provides insights into the evolution of semi-aquatic lifestyle.</title>
        <authorList>
            <person name="Gong S."/>
            <person name="Gao Y."/>
        </authorList>
    </citation>
    <scope>NUCLEOTIDE SEQUENCE</scope>
    <source>
        <strain evidence="1">MM-2020</strain>
        <tissue evidence="1">Muscle</tissue>
    </source>
</reference>
<dbReference type="Proteomes" id="UP000827986">
    <property type="component" value="Unassembled WGS sequence"/>
</dbReference>
<dbReference type="Gene3D" id="1.10.287.3160">
    <property type="match status" value="1"/>
</dbReference>
<protein>
    <submittedName>
        <fullName evidence="1">Uncharacterized protein</fullName>
    </submittedName>
</protein>
<dbReference type="AlphaFoldDB" id="A0A9D3WRG4"/>
<evidence type="ECO:0000313" key="1">
    <source>
        <dbReference type="EMBL" id="KAH1165998.1"/>
    </source>
</evidence>